<dbReference type="Gene3D" id="3.40.50.10490">
    <property type="entry name" value="Glucose-6-phosphate isomerase like protein, domain 1"/>
    <property type="match status" value="2"/>
</dbReference>
<dbReference type="PANTHER" id="PTHR11469">
    <property type="entry name" value="GLUCOSE-6-PHOSPHATE ISOMERASE"/>
    <property type="match status" value="1"/>
</dbReference>
<dbReference type="HOGENOM" id="CLU_037303_1_0_7"/>
<dbReference type="NCBIfam" id="NF003016">
    <property type="entry name" value="PRK03868.1"/>
    <property type="match status" value="1"/>
</dbReference>
<dbReference type="CDD" id="cd05015">
    <property type="entry name" value="SIS_PGI_1"/>
    <property type="match status" value="1"/>
</dbReference>
<evidence type="ECO:0000256" key="2">
    <source>
        <dbReference type="ARBA" id="ARBA00023152"/>
    </source>
</evidence>
<sequence>MIDYTIDWMPENGAELEANMNEAFEKIVEERERGISGYYFLPQDSRMIVEEVEATLLPTQTVQEADTVVVIGIGGSSLGAKALDGVLRSITPEAKRMVFLENPDPVEVSEKLESIDPDKSLFCIISKSGGTIETTTLYKIVLDRFGLRPESEHKERLFVITDEGSILHRYAEEHGIKSYFIPHNVGGRFSVLSAVGMVPLTLAGYKTCDILKGAQQIVKAFFDRQADHILQKGVFYAGHWQDYPMNVLFAYGSFLEDFAKWYVQLWGESLGKIDAQGERVGLTPLGHIGSVDQHSFLQLIMEGPRDKTVTFLKVEHFPTEITIPDISLKHIEKNDYINGHSLGELLDGECEATWESIRSQGVPTDGIVLDRISEENLGELILYYELLTSVAGATLGIDTYNQPGVELGKKILVKKFH</sequence>
<dbReference type="UniPathway" id="UPA00109">
    <property type="reaction ID" value="UER00181"/>
</dbReference>
<reference evidence="5 6" key="1">
    <citation type="journal article" date="2011" name="Stand. Genomic Sci.">
        <title>Complete genome sequence of Nitratifractor salsuginis type strain (E9I37-1).</title>
        <authorList>
            <person name="Anderson I."/>
            <person name="Sikorski J."/>
            <person name="Zeytun A."/>
            <person name="Nolan M."/>
            <person name="Lapidus A."/>
            <person name="Lucas S."/>
            <person name="Hammon N."/>
            <person name="Deshpande S."/>
            <person name="Cheng J.F."/>
            <person name="Tapia R."/>
            <person name="Han C."/>
            <person name="Goodwin L."/>
            <person name="Pitluck S."/>
            <person name="Liolios K."/>
            <person name="Pagani I."/>
            <person name="Ivanova N."/>
            <person name="Huntemann M."/>
            <person name="Mavromatis K."/>
            <person name="Ovchinikova G."/>
            <person name="Pati A."/>
            <person name="Chen A."/>
            <person name="Palaniappan K."/>
            <person name="Land M."/>
            <person name="Hauser L."/>
            <person name="Brambilla E.M."/>
            <person name="Ngatchou-Djao O.D."/>
            <person name="Rohde M."/>
            <person name="Tindall B.J."/>
            <person name="Goker M."/>
            <person name="Detter J.C."/>
            <person name="Woyke T."/>
            <person name="Bristow J."/>
            <person name="Eisen J.A."/>
            <person name="Markowitz V."/>
            <person name="Hugenholtz P."/>
            <person name="Klenk H.P."/>
            <person name="Kyrpides N.C."/>
        </authorList>
    </citation>
    <scope>NUCLEOTIDE SEQUENCE [LARGE SCALE GENOMIC DNA]</scope>
    <source>
        <strain evidence="6">DSM 16511 / JCM 12458 / E9I37-1</strain>
    </source>
</reference>
<evidence type="ECO:0000256" key="3">
    <source>
        <dbReference type="ARBA" id="ARBA00023235"/>
    </source>
</evidence>
<comment type="pathway">
    <text evidence="4">Carbohydrate degradation; glycolysis; D-glyceraldehyde 3-phosphate and glycerone phosphate from D-glucose: step 2/4.</text>
</comment>
<keyword evidence="3 4" id="KW-0413">Isomerase</keyword>
<dbReference type="GO" id="GO:0051156">
    <property type="term" value="P:glucose 6-phosphate metabolic process"/>
    <property type="evidence" value="ECO:0007669"/>
    <property type="project" value="TreeGrafter"/>
</dbReference>
<dbReference type="RefSeq" id="WP_013553959.1">
    <property type="nucleotide sequence ID" value="NC_014935.1"/>
</dbReference>
<evidence type="ECO:0000313" key="6">
    <source>
        <dbReference type="Proteomes" id="UP000008633"/>
    </source>
</evidence>
<dbReference type="InterPro" id="IPR046348">
    <property type="entry name" value="SIS_dom_sf"/>
</dbReference>
<dbReference type="GO" id="GO:0004347">
    <property type="term" value="F:glucose-6-phosphate isomerase activity"/>
    <property type="evidence" value="ECO:0007669"/>
    <property type="project" value="UniProtKB-EC"/>
</dbReference>
<dbReference type="eggNOG" id="COG0166">
    <property type="taxonomic scope" value="Bacteria"/>
</dbReference>
<keyword evidence="2 4" id="KW-0324">Glycolysis</keyword>
<accession>E6X3I8</accession>
<reference evidence="6" key="2">
    <citation type="submission" date="2011-01" db="EMBL/GenBank/DDBJ databases">
        <title>The complete genome of Nitratifractor salsuginis DSM 16511.</title>
        <authorList>
            <consortium name="US DOE Joint Genome Institute (JGI-PGF)"/>
            <person name="Lucas S."/>
            <person name="Copeland A."/>
            <person name="Lapidus A."/>
            <person name="Bruce D."/>
            <person name="Goodwin L."/>
            <person name="Pitluck S."/>
            <person name="Kyrpides N."/>
            <person name="Mavromatis K."/>
            <person name="Ivanova N."/>
            <person name="Mikhailova N."/>
            <person name="Zeytun A."/>
            <person name="Detter J.C."/>
            <person name="Tapia R."/>
            <person name="Han C."/>
            <person name="Land M."/>
            <person name="Hauser L."/>
            <person name="Markowitz V."/>
            <person name="Cheng J.-F."/>
            <person name="Hugenholtz P."/>
            <person name="Woyke T."/>
            <person name="Wu D."/>
            <person name="Tindall B."/>
            <person name="Schuetze A."/>
            <person name="Brambilla E."/>
            <person name="Klenk H.-P."/>
            <person name="Eisen J.A."/>
        </authorList>
    </citation>
    <scope>NUCLEOTIDE SEQUENCE [LARGE SCALE GENOMIC DNA]</scope>
    <source>
        <strain evidence="6">DSM 16511 / JCM 12458 / E9I37-1</strain>
    </source>
</reference>
<evidence type="ECO:0000313" key="5">
    <source>
        <dbReference type="EMBL" id="ADV46265.1"/>
    </source>
</evidence>
<dbReference type="PROSITE" id="PS51463">
    <property type="entry name" value="P_GLUCOSE_ISOMERASE_3"/>
    <property type="match status" value="1"/>
</dbReference>
<dbReference type="PANTHER" id="PTHR11469:SF1">
    <property type="entry name" value="GLUCOSE-6-PHOSPHATE ISOMERASE"/>
    <property type="match status" value="1"/>
</dbReference>
<dbReference type="GO" id="GO:0048029">
    <property type="term" value="F:monosaccharide binding"/>
    <property type="evidence" value="ECO:0007669"/>
    <property type="project" value="TreeGrafter"/>
</dbReference>
<comment type="similarity">
    <text evidence="4">Belongs to the GPI family.</text>
</comment>
<comment type="catalytic activity">
    <reaction evidence="4">
        <text>alpha-D-glucose 6-phosphate = beta-D-fructose 6-phosphate</text>
        <dbReference type="Rhea" id="RHEA:11816"/>
        <dbReference type="ChEBI" id="CHEBI:57634"/>
        <dbReference type="ChEBI" id="CHEBI:58225"/>
        <dbReference type="EC" id="5.3.1.9"/>
    </reaction>
</comment>
<dbReference type="EMBL" id="CP002452">
    <property type="protein sequence ID" value="ADV46265.1"/>
    <property type="molecule type" value="Genomic_DNA"/>
</dbReference>
<protein>
    <recommendedName>
        <fullName evidence="4">Glucose-6-phosphate isomerase</fullName>
        <ecNumber evidence="4">5.3.1.9</ecNumber>
    </recommendedName>
</protein>
<dbReference type="PRINTS" id="PR00662">
    <property type="entry name" value="G6PISOMERASE"/>
</dbReference>
<dbReference type="Proteomes" id="UP000008633">
    <property type="component" value="Chromosome"/>
</dbReference>
<dbReference type="InterPro" id="IPR001672">
    <property type="entry name" value="G6P_Isomerase"/>
</dbReference>
<organism evidence="5 6">
    <name type="scientific">Nitratifractor salsuginis (strain DSM 16511 / JCM 12458 / E9I37-1)</name>
    <dbReference type="NCBI Taxonomy" id="749222"/>
    <lineage>
        <taxon>Bacteria</taxon>
        <taxon>Pseudomonadati</taxon>
        <taxon>Campylobacterota</taxon>
        <taxon>Epsilonproteobacteria</taxon>
        <taxon>Campylobacterales</taxon>
        <taxon>Sulfurovaceae</taxon>
        <taxon>Nitratifractor</taxon>
    </lineage>
</organism>
<dbReference type="GO" id="GO:0005829">
    <property type="term" value="C:cytosol"/>
    <property type="evidence" value="ECO:0007669"/>
    <property type="project" value="TreeGrafter"/>
</dbReference>
<dbReference type="AlphaFoldDB" id="E6X3I8"/>
<evidence type="ECO:0000256" key="1">
    <source>
        <dbReference type="ARBA" id="ARBA00022432"/>
    </source>
</evidence>
<gene>
    <name evidence="5" type="ordered locus">Nitsa_1007</name>
</gene>
<dbReference type="KEGG" id="nsa:Nitsa_1007"/>
<dbReference type="EC" id="5.3.1.9" evidence="4"/>
<dbReference type="SUPFAM" id="SSF53697">
    <property type="entry name" value="SIS domain"/>
    <property type="match status" value="1"/>
</dbReference>
<dbReference type="Pfam" id="PF00342">
    <property type="entry name" value="PGI"/>
    <property type="match status" value="1"/>
</dbReference>
<dbReference type="InterPro" id="IPR035476">
    <property type="entry name" value="SIS_PGI_1"/>
</dbReference>
<keyword evidence="1 4" id="KW-0312">Gluconeogenesis</keyword>
<evidence type="ECO:0000256" key="4">
    <source>
        <dbReference type="RuleBase" id="RU000612"/>
    </source>
</evidence>
<dbReference type="GO" id="GO:0006096">
    <property type="term" value="P:glycolytic process"/>
    <property type="evidence" value="ECO:0007669"/>
    <property type="project" value="UniProtKB-UniPathway"/>
</dbReference>
<keyword evidence="6" id="KW-1185">Reference proteome</keyword>
<dbReference type="OrthoDB" id="140919at2"/>
<dbReference type="STRING" id="749222.Nitsa_1007"/>
<name>E6X3I8_NITSE</name>
<dbReference type="GO" id="GO:0006094">
    <property type="term" value="P:gluconeogenesis"/>
    <property type="evidence" value="ECO:0007669"/>
    <property type="project" value="UniProtKB-KW"/>
</dbReference>
<proteinExistence type="inferred from homology"/>
<dbReference type="GO" id="GO:0097367">
    <property type="term" value="F:carbohydrate derivative binding"/>
    <property type="evidence" value="ECO:0007669"/>
    <property type="project" value="InterPro"/>
</dbReference>